<reference evidence="2" key="1">
    <citation type="submission" date="2021-02" db="EMBL/GenBank/DDBJ databases">
        <title>First Annotated Genome of the Yellow-green Alga Tribonema minus.</title>
        <authorList>
            <person name="Mahan K.M."/>
        </authorList>
    </citation>
    <scope>NUCLEOTIDE SEQUENCE</scope>
    <source>
        <strain evidence="2">UTEX B ZZ1240</strain>
    </source>
</reference>
<organism evidence="2 3">
    <name type="scientific">Tribonema minus</name>
    <dbReference type="NCBI Taxonomy" id="303371"/>
    <lineage>
        <taxon>Eukaryota</taxon>
        <taxon>Sar</taxon>
        <taxon>Stramenopiles</taxon>
        <taxon>Ochrophyta</taxon>
        <taxon>PX clade</taxon>
        <taxon>Xanthophyceae</taxon>
        <taxon>Tribonematales</taxon>
        <taxon>Tribonemataceae</taxon>
        <taxon>Tribonema</taxon>
    </lineage>
</organism>
<gene>
    <name evidence="2" type="ORF">JKP88DRAFT_255486</name>
</gene>
<sequence length="733" mass="80690">MKDYEMKDHEQAVDGKDDLCTSQWQVVDVTSHALYRRGLKDGLQMQGSCAQTGTSHCETAISDATHSSSSDVISAQYLLSCPSSQLSQARPNPSPSPSSALGKAVMKASTFSLSTIGRVAQKMTEQQQRLRRRQRSSAAADSYAVTDDGTSPQHARSGAHRHHGSPGYDRMLEDSCAAAAVDFDWATRVPPHVVPPIDPSILVDHIKAEARAERRQRAEMFKLKFGLSLQGDAPAGDAPLRQQQPPESGAEVGAGGGLTSQLSVGLAMAGGSAAEKQAVFERLAKMELQVVRCSYVRSTKMEQQAAARHAAAAAKAAELAKTKQEHGEASAAAKKELRRHALQKREAPRVSVEGPCNRFVIEMPASLAPLPARVRDSLSASVRSSAESMAGGTSCCTLVVEGACCNNLKKARRNNVDTARVALVMRRIDAMYRGLSAAIHGALASTVRGASNNRIRPQEKAQNFKRWLLLLLARAMKLPNMVDRLALASKVLYSREVLWQREEIRKLALENFWLKNSLTQLRSLLWGLQRTVPSTCKMCRSGRLCFQSKECNFPTRFATIVAEHELCVAFIAAEAWIAERTRGCFCFSSSDMSRTDSHFVVVGDNGVCRVYDMHRGISIVMSQRLHERLDTSLDAASRGALRAEITDFEFLRHVEHPNPYFAHQSRFQHYNLHTHTAFLELERFRAASLPASSCKRISMQTTITSVLRSTHVDAVSSGRMGYTSTLIKLQHRY</sequence>
<accession>A0A835YZN8</accession>
<feature type="region of interest" description="Disordered" evidence="1">
    <location>
        <begin position="232"/>
        <end position="256"/>
    </location>
</feature>
<feature type="compositionally biased region" description="Basic and acidic residues" evidence="1">
    <location>
        <begin position="319"/>
        <end position="328"/>
    </location>
</feature>
<feature type="region of interest" description="Disordered" evidence="1">
    <location>
        <begin position="319"/>
        <end position="348"/>
    </location>
</feature>
<evidence type="ECO:0000313" key="2">
    <source>
        <dbReference type="EMBL" id="KAG5184306.1"/>
    </source>
</evidence>
<keyword evidence="3" id="KW-1185">Reference proteome</keyword>
<comment type="caution">
    <text evidence="2">The sequence shown here is derived from an EMBL/GenBank/DDBJ whole genome shotgun (WGS) entry which is preliminary data.</text>
</comment>
<dbReference type="EMBL" id="JAFCMP010000169">
    <property type="protein sequence ID" value="KAG5184306.1"/>
    <property type="molecule type" value="Genomic_DNA"/>
</dbReference>
<name>A0A835YZN8_9STRA</name>
<proteinExistence type="predicted"/>
<dbReference type="AlphaFoldDB" id="A0A835YZN8"/>
<feature type="region of interest" description="Disordered" evidence="1">
    <location>
        <begin position="84"/>
        <end position="103"/>
    </location>
</feature>
<evidence type="ECO:0000256" key="1">
    <source>
        <dbReference type="SAM" id="MobiDB-lite"/>
    </source>
</evidence>
<protein>
    <submittedName>
        <fullName evidence="2">Uncharacterized protein</fullName>
    </submittedName>
</protein>
<feature type="region of interest" description="Disordered" evidence="1">
    <location>
        <begin position="122"/>
        <end position="167"/>
    </location>
</feature>
<dbReference type="Proteomes" id="UP000664859">
    <property type="component" value="Unassembled WGS sequence"/>
</dbReference>
<evidence type="ECO:0000313" key="3">
    <source>
        <dbReference type="Proteomes" id="UP000664859"/>
    </source>
</evidence>